<dbReference type="Proteomes" id="UP000027073">
    <property type="component" value="Unassembled WGS sequence"/>
</dbReference>
<accession>A0A067NPL0</accession>
<evidence type="ECO:0000313" key="2">
    <source>
        <dbReference type="EMBL" id="KDQ29829.1"/>
    </source>
</evidence>
<feature type="compositionally biased region" description="Basic and acidic residues" evidence="1">
    <location>
        <begin position="320"/>
        <end position="333"/>
    </location>
</feature>
<dbReference type="OrthoDB" id="10362788at2759"/>
<gene>
    <name evidence="2" type="ORF">PLEOSDRAFT_1103843</name>
</gene>
<reference evidence="3" key="1">
    <citation type="journal article" date="2014" name="Proc. Natl. Acad. Sci. U.S.A.">
        <title>Extensive sampling of basidiomycete genomes demonstrates inadequacy of the white-rot/brown-rot paradigm for wood decay fungi.</title>
        <authorList>
            <person name="Riley R."/>
            <person name="Salamov A.A."/>
            <person name="Brown D.W."/>
            <person name="Nagy L.G."/>
            <person name="Floudas D."/>
            <person name="Held B.W."/>
            <person name="Levasseur A."/>
            <person name="Lombard V."/>
            <person name="Morin E."/>
            <person name="Otillar R."/>
            <person name="Lindquist E.A."/>
            <person name="Sun H."/>
            <person name="LaButti K.M."/>
            <person name="Schmutz J."/>
            <person name="Jabbour D."/>
            <person name="Luo H."/>
            <person name="Baker S.E."/>
            <person name="Pisabarro A.G."/>
            <person name="Walton J.D."/>
            <person name="Blanchette R.A."/>
            <person name="Henrissat B."/>
            <person name="Martin F."/>
            <person name="Cullen D."/>
            <person name="Hibbett D.S."/>
            <person name="Grigoriev I.V."/>
        </authorList>
    </citation>
    <scope>NUCLEOTIDE SEQUENCE [LARGE SCALE GENOMIC DNA]</scope>
    <source>
        <strain evidence="3">PC15</strain>
    </source>
</reference>
<dbReference type="InParanoid" id="A0A067NPL0"/>
<feature type="compositionally biased region" description="Pro residues" evidence="1">
    <location>
        <begin position="347"/>
        <end position="359"/>
    </location>
</feature>
<name>A0A067NPL0_PLEO1</name>
<proteinExistence type="predicted"/>
<feature type="region of interest" description="Disordered" evidence="1">
    <location>
        <begin position="320"/>
        <end position="363"/>
    </location>
</feature>
<evidence type="ECO:0000313" key="3">
    <source>
        <dbReference type="Proteomes" id="UP000027073"/>
    </source>
</evidence>
<evidence type="ECO:0000256" key="1">
    <source>
        <dbReference type="SAM" id="MobiDB-lite"/>
    </source>
</evidence>
<protein>
    <submittedName>
        <fullName evidence="2">Uncharacterized protein</fullName>
    </submittedName>
</protein>
<dbReference type="EMBL" id="KL198007">
    <property type="protein sequence ID" value="KDQ29829.1"/>
    <property type="molecule type" value="Genomic_DNA"/>
</dbReference>
<organism evidence="2 3">
    <name type="scientific">Pleurotus ostreatus (strain PC15)</name>
    <name type="common">Oyster mushroom</name>
    <dbReference type="NCBI Taxonomy" id="1137138"/>
    <lineage>
        <taxon>Eukaryota</taxon>
        <taxon>Fungi</taxon>
        <taxon>Dikarya</taxon>
        <taxon>Basidiomycota</taxon>
        <taxon>Agaricomycotina</taxon>
        <taxon>Agaricomycetes</taxon>
        <taxon>Agaricomycetidae</taxon>
        <taxon>Agaricales</taxon>
        <taxon>Pleurotineae</taxon>
        <taxon>Pleurotaceae</taxon>
        <taxon>Pleurotus</taxon>
    </lineage>
</organism>
<dbReference type="HOGENOM" id="CLU_602853_0_0_1"/>
<dbReference type="AlphaFoldDB" id="A0A067NPL0"/>
<sequence length="454" mass="50589">MAAAAKFYETVQPEWPSPRVSVLVQYTATILEDDCFEEYYPRFKHEAKGLLDDVVNLCRSRRKPDITKLARVCDDAQIRLESLLEPLGTDLRKDFQADYATAVAEDASTEGWSPLSLFSKSSRKELGGKIKNVRTIHCAKGSLDDESDWENSFADYYALDPVYLVLWQSMLLRSVKVHLNPRIYGYSKTSGKWMQLSFRQTIQNVGAGPFYILCDRQLPITFGGQLYGNIFQQQNGQSQYLLKRPSGQLLRVYAPSVGNVTAKWNKGSKTNVLPDYVPVFPSILHEVDKSWAVEHTDISGLIPEDDRFQETSKPSKVFEPIRMHEPNQGRKDTLSTLCDSSLAPDPNDTPVPTLRPPPTRVGTDDTLVDAAILPIIRLNQKHTERAMPPHISIPLRKDISKFSPSTPVSTPLLTPQSALAGMMMSAVNLAAVGGGRGLPMHTPVSPESVGKKVF</sequence>
<dbReference type="VEuPathDB" id="FungiDB:PLEOSDRAFT_1103843"/>